<evidence type="ECO:0000313" key="3">
    <source>
        <dbReference type="Proteomes" id="UP001597353"/>
    </source>
</evidence>
<dbReference type="EMBL" id="JBHUGH010000012">
    <property type="protein sequence ID" value="MFD1913777.1"/>
    <property type="molecule type" value="Genomic_DNA"/>
</dbReference>
<reference evidence="3" key="1">
    <citation type="journal article" date="2019" name="Int. J. Syst. Evol. Microbiol.">
        <title>The Global Catalogue of Microorganisms (GCM) 10K type strain sequencing project: providing services to taxonomists for standard genome sequencing and annotation.</title>
        <authorList>
            <consortium name="The Broad Institute Genomics Platform"/>
            <consortium name="The Broad Institute Genome Sequencing Center for Infectious Disease"/>
            <person name="Wu L."/>
            <person name="Ma J."/>
        </authorList>
    </citation>
    <scope>NUCLEOTIDE SEQUENCE [LARGE SCALE GENOMIC DNA]</scope>
    <source>
        <strain evidence="3">CGMCC 4.7242</strain>
    </source>
</reference>
<accession>A0ABW4SAX7</accession>
<dbReference type="RefSeq" id="WP_390264173.1">
    <property type="nucleotide sequence ID" value="NZ_JBHUGH010000012.1"/>
</dbReference>
<evidence type="ECO:0000313" key="2">
    <source>
        <dbReference type="EMBL" id="MFD1913777.1"/>
    </source>
</evidence>
<keyword evidence="3" id="KW-1185">Reference proteome</keyword>
<dbReference type="Proteomes" id="UP001597353">
    <property type="component" value="Unassembled WGS sequence"/>
</dbReference>
<evidence type="ECO:0008006" key="4">
    <source>
        <dbReference type="Google" id="ProtNLM"/>
    </source>
</evidence>
<comment type="caution">
    <text evidence="2">The sequence shown here is derived from an EMBL/GenBank/DDBJ whole genome shotgun (WGS) entry which is preliminary data.</text>
</comment>
<evidence type="ECO:0000256" key="1">
    <source>
        <dbReference type="SAM" id="SignalP"/>
    </source>
</evidence>
<gene>
    <name evidence="2" type="ORF">ACFSGJ_16305</name>
</gene>
<proteinExistence type="predicted"/>
<organism evidence="2 3">
    <name type="scientific">Halodurantibacterium flavum</name>
    <dbReference type="NCBI Taxonomy" id="1382802"/>
    <lineage>
        <taxon>Bacteria</taxon>
        <taxon>Pseudomonadati</taxon>
        <taxon>Pseudomonadota</taxon>
        <taxon>Alphaproteobacteria</taxon>
        <taxon>Rhodobacterales</taxon>
        <taxon>Paracoccaceae</taxon>
        <taxon>Halodurantibacterium</taxon>
    </lineage>
</organism>
<protein>
    <recommendedName>
        <fullName evidence="4">DUF1795 domain-containing protein</fullName>
    </recommendedName>
</protein>
<feature type="signal peptide" evidence="1">
    <location>
        <begin position="1"/>
        <end position="23"/>
    </location>
</feature>
<sequence length="179" mass="19616">MKHHVAAALCVAGLAISAWPAQADEACISLHPQVDFCADRAEWQQVDRTAPETLAFFRLPEGGFGKIILEEIPVSTSVDQEQIQETIVAMITRQIESAGGTVEVTERDGGEYGNDLVGTIVYELQASSGQDVLTLHSYLVSENLALQFITSTDSRNRAAYTLHKAFIDNFQISQVETFL</sequence>
<keyword evidence="1" id="KW-0732">Signal</keyword>
<feature type="chain" id="PRO_5046912472" description="DUF1795 domain-containing protein" evidence="1">
    <location>
        <begin position="24"/>
        <end position="179"/>
    </location>
</feature>
<name>A0ABW4SAX7_9RHOB</name>